<comment type="caution">
    <text evidence="1">The sequence shown here is derived from an EMBL/GenBank/DDBJ whole genome shotgun (WGS) entry which is preliminary data.</text>
</comment>
<organism evidence="1 2">
    <name type="scientific">Portunus trituberculatus</name>
    <name type="common">Swimming crab</name>
    <name type="synonym">Neptunus trituberculatus</name>
    <dbReference type="NCBI Taxonomy" id="210409"/>
    <lineage>
        <taxon>Eukaryota</taxon>
        <taxon>Metazoa</taxon>
        <taxon>Ecdysozoa</taxon>
        <taxon>Arthropoda</taxon>
        <taxon>Crustacea</taxon>
        <taxon>Multicrustacea</taxon>
        <taxon>Malacostraca</taxon>
        <taxon>Eumalacostraca</taxon>
        <taxon>Eucarida</taxon>
        <taxon>Decapoda</taxon>
        <taxon>Pleocyemata</taxon>
        <taxon>Brachyura</taxon>
        <taxon>Eubrachyura</taxon>
        <taxon>Portunoidea</taxon>
        <taxon>Portunidae</taxon>
        <taxon>Portuninae</taxon>
        <taxon>Portunus</taxon>
    </lineage>
</organism>
<evidence type="ECO:0000313" key="2">
    <source>
        <dbReference type="Proteomes" id="UP000324222"/>
    </source>
</evidence>
<dbReference type="EMBL" id="VSRR010095350">
    <property type="protein sequence ID" value="MPC93582.1"/>
    <property type="molecule type" value="Genomic_DNA"/>
</dbReference>
<proteinExistence type="predicted"/>
<reference evidence="1 2" key="1">
    <citation type="submission" date="2019-05" db="EMBL/GenBank/DDBJ databases">
        <title>Another draft genome of Portunus trituberculatus and its Hox gene families provides insights of decapod evolution.</title>
        <authorList>
            <person name="Jeong J.-H."/>
            <person name="Song I."/>
            <person name="Kim S."/>
            <person name="Choi T."/>
            <person name="Kim D."/>
            <person name="Ryu S."/>
            <person name="Kim W."/>
        </authorList>
    </citation>
    <scope>NUCLEOTIDE SEQUENCE [LARGE SCALE GENOMIC DNA]</scope>
    <source>
        <tissue evidence="1">Muscle</tissue>
    </source>
</reference>
<name>A0A5B7JBH6_PORTR</name>
<protein>
    <submittedName>
        <fullName evidence="1">Uncharacterized protein</fullName>
    </submittedName>
</protein>
<gene>
    <name evidence="1" type="ORF">E2C01_088716</name>
</gene>
<evidence type="ECO:0000313" key="1">
    <source>
        <dbReference type="EMBL" id="MPC93582.1"/>
    </source>
</evidence>
<dbReference type="AlphaFoldDB" id="A0A5B7JBH6"/>
<keyword evidence="2" id="KW-1185">Reference proteome</keyword>
<sequence>MVKEGGKVVEIGSGDRRCKRGYKKPRVYNIIIYFGTKHIHSIHNTTTTTTTTTCQRLPSYTFMQTRFMGRVSVGSSASLMNDRDDG</sequence>
<dbReference type="Proteomes" id="UP000324222">
    <property type="component" value="Unassembled WGS sequence"/>
</dbReference>
<accession>A0A5B7JBH6</accession>